<feature type="domain" description="DUF4342" evidence="2">
    <location>
        <begin position="54"/>
        <end position="117"/>
    </location>
</feature>
<dbReference type="SUPFAM" id="SSF46934">
    <property type="entry name" value="UBA-like"/>
    <property type="match status" value="1"/>
</dbReference>
<sequence>MEDELRKIDLIRERTRLSYERARALLQEAGGDVVAALILWERRGGETGAGRGAGEVVERLREVVQRGNRTMVRVSRGDQTYLEIPVTVGVMAAALAPHLAVAGAAACVLAGCSVRVQEKGAGREGAGSTPDSRTADGTTPA</sequence>
<reference evidence="3 4" key="1">
    <citation type="journal article" date="2024" name="Front. Microbiol.">
        <title>Novel thermophilic genera Geochorda gen. nov. and Carboxydochorda gen. nov. from the deep terrestrial subsurface reveal the ecophysiological diversity in the class Limnochordia.</title>
        <authorList>
            <person name="Karnachuk O.V."/>
            <person name="Lukina A.P."/>
            <person name="Avakyan M.R."/>
            <person name="Kadnikov V.V."/>
            <person name="Begmatov S."/>
            <person name="Beletsky A.V."/>
            <person name="Vlasova K.G."/>
            <person name="Novikov A.A."/>
            <person name="Shcherbakova V.A."/>
            <person name="Mardanov A.V."/>
            <person name="Ravin N.V."/>
        </authorList>
    </citation>
    <scope>NUCLEOTIDE SEQUENCE [LARGE SCALE GENOMIC DNA]</scope>
    <source>
        <strain evidence="3 4">L945</strain>
    </source>
</reference>
<evidence type="ECO:0000313" key="3">
    <source>
        <dbReference type="EMBL" id="WRP18644.1"/>
    </source>
</evidence>
<protein>
    <submittedName>
        <fullName evidence="3">DUF4342 domain-containing protein</fullName>
    </submittedName>
</protein>
<dbReference type="Proteomes" id="UP001332192">
    <property type="component" value="Chromosome"/>
</dbReference>
<accession>A0ABZ1C132</accession>
<dbReference type="EMBL" id="CP141615">
    <property type="protein sequence ID" value="WRP18644.1"/>
    <property type="molecule type" value="Genomic_DNA"/>
</dbReference>
<dbReference type="RefSeq" id="WP_324717917.1">
    <property type="nucleotide sequence ID" value="NZ_CP141615.1"/>
</dbReference>
<evidence type="ECO:0000313" key="4">
    <source>
        <dbReference type="Proteomes" id="UP001332192"/>
    </source>
</evidence>
<dbReference type="Pfam" id="PF14242">
    <property type="entry name" value="DUF4342"/>
    <property type="match status" value="1"/>
</dbReference>
<feature type="region of interest" description="Disordered" evidence="1">
    <location>
        <begin position="119"/>
        <end position="141"/>
    </location>
</feature>
<dbReference type="InterPro" id="IPR009060">
    <property type="entry name" value="UBA-like_sf"/>
</dbReference>
<evidence type="ECO:0000256" key="1">
    <source>
        <dbReference type="SAM" id="MobiDB-lite"/>
    </source>
</evidence>
<organism evidence="3 4">
    <name type="scientific">Carboxydichorda subterranea</name>
    <dbReference type="NCBI Taxonomy" id="3109565"/>
    <lineage>
        <taxon>Bacteria</taxon>
        <taxon>Bacillati</taxon>
        <taxon>Bacillota</taxon>
        <taxon>Limnochordia</taxon>
        <taxon>Limnochordales</taxon>
        <taxon>Geochordaceae</taxon>
        <taxon>Carboxydichorda</taxon>
    </lineage>
</organism>
<gene>
    <name evidence="3" type="ORF">U7230_06500</name>
</gene>
<proteinExistence type="predicted"/>
<dbReference type="InterPro" id="IPR025642">
    <property type="entry name" value="DUF4342"/>
</dbReference>
<name>A0ABZ1C132_9FIRM</name>
<dbReference type="Gene3D" id="1.10.8.10">
    <property type="entry name" value="DNA helicase RuvA subunit, C-terminal domain"/>
    <property type="match status" value="1"/>
</dbReference>
<feature type="compositionally biased region" description="Polar residues" evidence="1">
    <location>
        <begin position="129"/>
        <end position="141"/>
    </location>
</feature>
<keyword evidence="4" id="KW-1185">Reference proteome</keyword>
<evidence type="ECO:0000259" key="2">
    <source>
        <dbReference type="Pfam" id="PF14242"/>
    </source>
</evidence>